<dbReference type="CTD" id="9816957"/>
<sequence length="679" mass="79535">MILRITFSLYSPKTRELVRSLNFKADSFKVHIGNKISIWIAYKYQKIDLDFFANRGENQEPRVELEPPGFTELSIPDGRLKIYKKEYEMKDWVDHFLYIFHTSRIMELQLSSNRYDINSLYKNFDKVTTLICSLEDRDIYTREFIETFKNVENLYNAGRFLYEGKETDCHQILMRNYTCLDFFHSTTLGLDELLMINSINCTFFYESFTEKEMNMFLKHWIKGSNPRLECLFTHSKRGVGSDEKCLLRGIEYTEAPASREKIFNINDVPPESYFVEGGVDIKRKDGKMATLIISYTETSVPVQIENARILQQHTASSPSSFSLIPIISSAVMTSFFPLLNLPSEGILHVLKSMDYGEFISISLLSERAKRAVESTNLHCRMSSAVISNPIRLSMTFYKAHVDLRFTMDEVRKNRTNDFLSLPKKVEVESKIYNNTPVKEVELSVNGLSLKKWFNHLKAIFHFSKLYCLQLNENVSRFDINELRTMFHIYDTLYIFSDNGWDVKSMLQHFSSRRLVFDNDVFKRLENPYQLLIQNYDELGISPELDSPNTLELDDLLTINSKSINFYSLNWAEKEVNRFLKHWVKGSNPRMEMLRIEFFSPELLNKCNIFKGIKGKEVPADHTRWFKSYDEKVEAVKGGFDFYRRDGTKATIVLGKYGINMVEVYVWYPHRVGKAEEMED</sequence>
<dbReference type="PROSITE" id="PS50181">
    <property type="entry name" value="FBOX"/>
    <property type="match status" value="1"/>
</dbReference>
<accession>A0A6A5H059</accession>
<dbReference type="KEGG" id="crq:GCK72_008491"/>
<gene>
    <name evidence="2" type="ORF">GCK72_008491</name>
</gene>
<dbReference type="GeneID" id="9816957"/>
<evidence type="ECO:0000259" key="1">
    <source>
        <dbReference type="PROSITE" id="PS50181"/>
    </source>
</evidence>
<dbReference type="Pfam" id="PF07735">
    <property type="entry name" value="FBA_2"/>
    <property type="match status" value="2"/>
</dbReference>
<organism evidence="2 3">
    <name type="scientific">Caenorhabditis remanei</name>
    <name type="common">Caenorhabditis vulgaris</name>
    <dbReference type="NCBI Taxonomy" id="31234"/>
    <lineage>
        <taxon>Eukaryota</taxon>
        <taxon>Metazoa</taxon>
        <taxon>Ecdysozoa</taxon>
        <taxon>Nematoda</taxon>
        <taxon>Chromadorea</taxon>
        <taxon>Rhabditida</taxon>
        <taxon>Rhabditina</taxon>
        <taxon>Rhabditomorpha</taxon>
        <taxon>Rhabditoidea</taxon>
        <taxon>Rhabditidae</taxon>
        <taxon>Peloderinae</taxon>
        <taxon>Caenorhabditis</taxon>
    </lineage>
</organism>
<dbReference type="PANTHER" id="PTHR22899">
    <property type="entry name" value="CYCLIN-RELATED F-BOX FAMILY"/>
    <property type="match status" value="1"/>
</dbReference>
<dbReference type="Proteomes" id="UP000483820">
    <property type="component" value="Chromosome III"/>
</dbReference>
<evidence type="ECO:0000313" key="3">
    <source>
        <dbReference type="Proteomes" id="UP000483820"/>
    </source>
</evidence>
<dbReference type="Pfam" id="PF00646">
    <property type="entry name" value="F-box"/>
    <property type="match status" value="1"/>
</dbReference>
<protein>
    <recommendedName>
        <fullName evidence="1">F-box domain-containing protein</fullName>
    </recommendedName>
</protein>
<evidence type="ECO:0000313" key="2">
    <source>
        <dbReference type="EMBL" id="KAF1760245.1"/>
    </source>
</evidence>
<name>A0A6A5H059_CAERE</name>
<dbReference type="AlphaFoldDB" id="A0A6A5H059"/>
<proteinExistence type="predicted"/>
<comment type="caution">
    <text evidence="2">The sequence shown here is derived from an EMBL/GenBank/DDBJ whole genome shotgun (WGS) entry which is preliminary data.</text>
</comment>
<dbReference type="RefSeq" id="XP_053586432.1">
    <property type="nucleotide sequence ID" value="XM_053726855.1"/>
</dbReference>
<reference evidence="2 3" key="1">
    <citation type="submission" date="2019-12" db="EMBL/GenBank/DDBJ databases">
        <title>Chromosome-level assembly of the Caenorhabditis remanei genome.</title>
        <authorList>
            <person name="Teterina A.A."/>
            <person name="Willis J.H."/>
            <person name="Phillips P.C."/>
        </authorList>
    </citation>
    <scope>NUCLEOTIDE SEQUENCE [LARGE SCALE GENOMIC DNA]</scope>
    <source>
        <strain evidence="2 3">PX506</strain>
        <tissue evidence="2">Whole organism</tissue>
    </source>
</reference>
<dbReference type="EMBL" id="WUAV01000003">
    <property type="protein sequence ID" value="KAF1760245.1"/>
    <property type="molecule type" value="Genomic_DNA"/>
</dbReference>
<dbReference type="InterPro" id="IPR001810">
    <property type="entry name" value="F-box_dom"/>
</dbReference>
<feature type="domain" description="F-box" evidence="1">
    <location>
        <begin position="335"/>
        <end position="381"/>
    </location>
</feature>
<dbReference type="InterPro" id="IPR012885">
    <property type="entry name" value="F-box_Sdz-33"/>
</dbReference>
<dbReference type="InterPro" id="IPR053222">
    <property type="entry name" value="Zygotic_Embryogenesis-Asso"/>
</dbReference>